<organism evidence="5 6">
    <name type="scientific">Sitophilus oryzae</name>
    <name type="common">Rice weevil</name>
    <name type="synonym">Curculio oryzae</name>
    <dbReference type="NCBI Taxonomy" id="7048"/>
    <lineage>
        <taxon>Eukaryota</taxon>
        <taxon>Metazoa</taxon>
        <taxon>Ecdysozoa</taxon>
        <taxon>Arthropoda</taxon>
        <taxon>Hexapoda</taxon>
        <taxon>Insecta</taxon>
        <taxon>Pterygota</taxon>
        <taxon>Neoptera</taxon>
        <taxon>Endopterygota</taxon>
        <taxon>Coleoptera</taxon>
        <taxon>Polyphaga</taxon>
        <taxon>Cucujiformia</taxon>
        <taxon>Curculionidae</taxon>
        <taxon>Dryophthorinae</taxon>
        <taxon>Sitophilus</taxon>
    </lineage>
</organism>
<dbReference type="Gene3D" id="2.130.10.10">
    <property type="entry name" value="YVTN repeat-like/Quinoprotein amine dehydrogenase"/>
    <property type="match status" value="1"/>
</dbReference>
<evidence type="ECO:0000256" key="3">
    <source>
        <dbReference type="ARBA" id="ARBA00022737"/>
    </source>
</evidence>
<keyword evidence="5" id="KW-1185">Reference proteome</keyword>
<evidence type="ECO:0000313" key="6">
    <source>
        <dbReference type="RefSeq" id="XP_030761934.1"/>
    </source>
</evidence>
<evidence type="ECO:0000313" key="5">
    <source>
        <dbReference type="Proteomes" id="UP000504635"/>
    </source>
</evidence>
<keyword evidence="3" id="KW-0677">Repeat</keyword>
<dbReference type="PANTHER" id="PTHR44411">
    <property type="entry name" value="THO COMPLEX SUBUNIT 6 HOMOLOG"/>
    <property type="match status" value="1"/>
</dbReference>
<dbReference type="GeneID" id="115886787"/>
<dbReference type="InterPro" id="IPR019775">
    <property type="entry name" value="WD40_repeat_CS"/>
</dbReference>
<dbReference type="PROSITE" id="PS00678">
    <property type="entry name" value="WD_REPEATS_1"/>
    <property type="match status" value="1"/>
</dbReference>
<dbReference type="GO" id="GO:0000346">
    <property type="term" value="C:transcription export complex"/>
    <property type="evidence" value="ECO:0007669"/>
    <property type="project" value="TreeGrafter"/>
</dbReference>
<dbReference type="InterPro" id="IPR015943">
    <property type="entry name" value="WD40/YVTN_repeat-like_dom_sf"/>
</dbReference>
<dbReference type="PROSITE" id="PS50082">
    <property type="entry name" value="WD_REPEATS_2"/>
    <property type="match status" value="1"/>
</dbReference>
<dbReference type="FunCoup" id="A0A6J2YFN8">
    <property type="interactions" value="1098"/>
</dbReference>
<reference evidence="6" key="1">
    <citation type="submission" date="2025-08" db="UniProtKB">
        <authorList>
            <consortium name="RefSeq"/>
        </authorList>
    </citation>
    <scope>IDENTIFICATION</scope>
    <source>
        <tissue evidence="6">Gonads</tissue>
    </source>
</reference>
<dbReference type="InterPro" id="IPR036322">
    <property type="entry name" value="WD40_repeat_dom_sf"/>
</dbReference>
<evidence type="ECO:0000256" key="1">
    <source>
        <dbReference type="ARBA" id="ARBA00009728"/>
    </source>
</evidence>
<dbReference type="InParanoid" id="A0A6J2YFN8"/>
<evidence type="ECO:0000256" key="2">
    <source>
        <dbReference type="ARBA" id="ARBA00022574"/>
    </source>
</evidence>
<protein>
    <submittedName>
        <fullName evidence="6">THO complex subunit 6 homolog</fullName>
    </submittedName>
</protein>
<feature type="repeat" description="WD" evidence="4">
    <location>
        <begin position="156"/>
        <end position="195"/>
    </location>
</feature>
<dbReference type="InterPro" id="IPR001680">
    <property type="entry name" value="WD40_rpt"/>
</dbReference>
<dbReference type="Pfam" id="PF00400">
    <property type="entry name" value="WD40"/>
    <property type="match status" value="1"/>
</dbReference>
<dbReference type="RefSeq" id="XP_030761934.1">
    <property type="nucleotide sequence ID" value="XM_030906074.1"/>
</dbReference>
<dbReference type="SMART" id="SM00320">
    <property type="entry name" value="WD40"/>
    <property type="match status" value="3"/>
</dbReference>
<name>A0A6J2YFN8_SITOR</name>
<dbReference type="PANTHER" id="PTHR44411:SF1">
    <property type="entry name" value="THO COMPLEX SUBUNIT 6 HOMOLOG"/>
    <property type="match status" value="1"/>
</dbReference>
<accession>A0A6J2YFN8</accession>
<dbReference type="CTD" id="79228"/>
<dbReference type="SUPFAM" id="SSF50978">
    <property type="entry name" value="WD40 repeat-like"/>
    <property type="match status" value="1"/>
</dbReference>
<dbReference type="Proteomes" id="UP000504635">
    <property type="component" value="Unplaced"/>
</dbReference>
<dbReference type="KEGG" id="soy:115886787"/>
<evidence type="ECO:0000256" key="4">
    <source>
        <dbReference type="PROSITE-ProRule" id="PRU00221"/>
    </source>
</evidence>
<proteinExistence type="inferred from homology"/>
<dbReference type="AlphaFoldDB" id="A0A6J2YFN8"/>
<keyword evidence="2 4" id="KW-0853">WD repeat</keyword>
<dbReference type="GO" id="GO:0006406">
    <property type="term" value="P:mRNA export from nucleus"/>
    <property type="evidence" value="ECO:0007669"/>
    <property type="project" value="TreeGrafter"/>
</dbReference>
<dbReference type="PROSITE" id="PS50294">
    <property type="entry name" value="WD_REPEATS_REGION"/>
    <property type="match status" value="1"/>
</dbReference>
<sequence>MVNNINKDFYNTILAQAFSPCGNYLVTGDIYGNLAIFNVSKVLTPDVNFSKEELTPKIKITVKADYQINSLVTTPNHLLVGGFGEIYAYTWKSIKGSSRSIHVAWSIEIPNGHEELNKAEVNALIYDEDNGNLIAGCGDNNIYILNIESRNVLKVLSGHSDYIHCLTKNGSDLLSSGEDGVVNIWDLRTNKAHNKIEPFKYKEIERPDLGKWIGAVHCNEDYILCGGGPRLSLFHYRFLAQSTIFPFEDKGIHVAQIHDDKVLAGGRCKLFYQASLNGNVISEIPISGPTAYSMVKQVDPYKIMCIAGSSPKIDISTNFIYKDQQLCLYF</sequence>
<dbReference type="OrthoDB" id="273067at2759"/>
<comment type="similarity">
    <text evidence="1">Belongs to the WD repeat THOC6 family.</text>
</comment>
<dbReference type="InterPro" id="IPR042626">
    <property type="entry name" value="THOC6"/>
</dbReference>
<gene>
    <name evidence="6" type="primary">LOC115886787</name>
</gene>
<dbReference type="GO" id="GO:0000347">
    <property type="term" value="C:THO complex"/>
    <property type="evidence" value="ECO:0007669"/>
    <property type="project" value="TreeGrafter"/>
</dbReference>